<dbReference type="EMBL" id="MU004238">
    <property type="protein sequence ID" value="KAF2666964.1"/>
    <property type="molecule type" value="Genomic_DNA"/>
</dbReference>
<organism evidence="1 2">
    <name type="scientific">Microthyrium microscopicum</name>
    <dbReference type="NCBI Taxonomy" id="703497"/>
    <lineage>
        <taxon>Eukaryota</taxon>
        <taxon>Fungi</taxon>
        <taxon>Dikarya</taxon>
        <taxon>Ascomycota</taxon>
        <taxon>Pezizomycotina</taxon>
        <taxon>Dothideomycetes</taxon>
        <taxon>Dothideomycetes incertae sedis</taxon>
        <taxon>Microthyriales</taxon>
        <taxon>Microthyriaceae</taxon>
        <taxon>Microthyrium</taxon>
    </lineage>
</organism>
<keyword evidence="2" id="KW-1185">Reference proteome</keyword>
<dbReference type="Proteomes" id="UP000799302">
    <property type="component" value="Unassembled WGS sequence"/>
</dbReference>
<accession>A0A6A6U7M7</accession>
<evidence type="ECO:0000313" key="2">
    <source>
        <dbReference type="Proteomes" id="UP000799302"/>
    </source>
</evidence>
<gene>
    <name evidence="1" type="ORF">BT63DRAFT_427379</name>
</gene>
<reference evidence="1" key="1">
    <citation type="journal article" date="2020" name="Stud. Mycol.">
        <title>101 Dothideomycetes genomes: a test case for predicting lifestyles and emergence of pathogens.</title>
        <authorList>
            <person name="Haridas S."/>
            <person name="Albert R."/>
            <person name="Binder M."/>
            <person name="Bloem J."/>
            <person name="Labutti K."/>
            <person name="Salamov A."/>
            <person name="Andreopoulos B."/>
            <person name="Baker S."/>
            <person name="Barry K."/>
            <person name="Bills G."/>
            <person name="Bluhm B."/>
            <person name="Cannon C."/>
            <person name="Castanera R."/>
            <person name="Culley D."/>
            <person name="Daum C."/>
            <person name="Ezra D."/>
            <person name="Gonzalez J."/>
            <person name="Henrissat B."/>
            <person name="Kuo A."/>
            <person name="Liang C."/>
            <person name="Lipzen A."/>
            <person name="Lutzoni F."/>
            <person name="Magnuson J."/>
            <person name="Mondo S."/>
            <person name="Nolan M."/>
            <person name="Ohm R."/>
            <person name="Pangilinan J."/>
            <person name="Park H.-J."/>
            <person name="Ramirez L."/>
            <person name="Alfaro M."/>
            <person name="Sun H."/>
            <person name="Tritt A."/>
            <person name="Yoshinaga Y."/>
            <person name="Zwiers L.-H."/>
            <person name="Turgeon B."/>
            <person name="Goodwin S."/>
            <person name="Spatafora J."/>
            <person name="Crous P."/>
            <person name="Grigoriev I."/>
        </authorList>
    </citation>
    <scope>NUCLEOTIDE SEQUENCE</scope>
    <source>
        <strain evidence="1">CBS 115976</strain>
    </source>
</reference>
<proteinExistence type="predicted"/>
<protein>
    <submittedName>
        <fullName evidence="1">Uncharacterized protein</fullName>
    </submittedName>
</protein>
<evidence type="ECO:0000313" key="1">
    <source>
        <dbReference type="EMBL" id="KAF2666964.1"/>
    </source>
</evidence>
<sequence length="143" mass="16025">MSPKALDQKRSMVQVDVLVDGIMGLECAIGFINQLELERDIIKSIFVRFIACSTEQRAVTGLLEDLKQALRGFECFTYHGTSLGAHAMQLDAWHTLFLRSKSPAGSRKVRLHTHFSRACPRLPQRLPCPLSILISPIASFRTT</sequence>
<name>A0A6A6U7M7_9PEZI</name>
<dbReference type="AlphaFoldDB" id="A0A6A6U7M7"/>